<dbReference type="CDD" id="cd00293">
    <property type="entry name" value="USP-like"/>
    <property type="match status" value="1"/>
</dbReference>
<dbReference type="InterPro" id="IPR014729">
    <property type="entry name" value="Rossmann-like_a/b/a_fold"/>
</dbReference>
<reference evidence="3 4" key="1">
    <citation type="journal article" date="2019" name="Int. J. Syst. Evol. Microbiol.">
        <title>The Global Catalogue of Microorganisms (GCM) 10K type strain sequencing project: providing services to taxonomists for standard genome sequencing and annotation.</title>
        <authorList>
            <consortium name="The Broad Institute Genomics Platform"/>
            <consortium name="The Broad Institute Genome Sequencing Center for Infectious Disease"/>
            <person name="Wu L."/>
            <person name="Ma J."/>
        </authorList>
    </citation>
    <scope>NUCLEOTIDE SEQUENCE [LARGE SCALE GENOMIC DNA]</scope>
    <source>
        <strain evidence="3 4">JCM 17504</strain>
    </source>
</reference>
<dbReference type="PANTHER" id="PTHR46268:SF6">
    <property type="entry name" value="UNIVERSAL STRESS PROTEIN UP12"/>
    <property type="match status" value="1"/>
</dbReference>
<accession>A0AAV3UIZ7</accession>
<dbReference type="SUPFAM" id="SSF52402">
    <property type="entry name" value="Adenine nucleotide alpha hydrolases-like"/>
    <property type="match status" value="1"/>
</dbReference>
<dbReference type="PANTHER" id="PTHR46268">
    <property type="entry name" value="STRESS RESPONSE PROTEIN NHAX"/>
    <property type="match status" value="1"/>
</dbReference>
<comment type="similarity">
    <text evidence="1">Belongs to the universal stress protein A family.</text>
</comment>
<comment type="caution">
    <text evidence="3">The sequence shown here is derived from an EMBL/GenBank/DDBJ whole genome shotgun (WGS) entry which is preliminary data.</text>
</comment>
<evidence type="ECO:0000313" key="3">
    <source>
        <dbReference type="EMBL" id="GAA5052735.1"/>
    </source>
</evidence>
<gene>
    <name evidence="3" type="ORF">GCM10025751_29180</name>
</gene>
<dbReference type="EMBL" id="BAABKX010000013">
    <property type="protein sequence ID" value="GAA5052735.1"/>
    <property type="molecule type" value="Genomic_DNA"/>
</dbReference>
<proteinExistence type="inferred from homology"/>
<protein>
    <submittedName>
        <fullName evidence="3">Universal stress protein</fullName>
    </submittedName>
</protein>
<dbReference type="Gene3D" id="3.40.50.620">
    <property type="entry name" value="HUPs"/>
    <property type="match status" value="1"/>
</dbReference>
<sequence>MEYDERSVTIVATLDDSNRASTVLSHASTLASDLDEPLYVLHVLRRSTLASVLEKEVKGQAVTENYEIQRIGDELVEKAAVNTEITHDPDAIKTVVRVGDPAEEIRSYGEEVGARCIVVGGRRRSPTGKVLFGSVVQQVMLTASVPVLNVPTEND</sequence>
<keyword evidence="4" id="KW-1185">Reference proteome</keyword>
<evidence type="ECO:0000259" key="2">
    <source>
        <dbReference type="Pfam" id="PF00582"/>
    </source>
</evidence>
<dbReference type="AlphaFoldDB" id="A0AAV3UIZ7"/>
<feature type="domain" description="UspA" evidence="2">
    <location>
        <begin position="9"/>
        <end position="151"/>
    </location>
</feature>
<dbReference type="Proteomes" id="UP001501729">
    <property type="component" value="Unassembled WGS sequence"/>
</dbReference>
<organism evidence="3 4">
    <name type="scientific">Haladaptatus pallidirubidus</name>
    <dbReference type="NCBI Taxonomy" id="1008152"/>
    <lineage>
        <taxon>Archaea</taxon>
        <taxon>Methanobacteriati</taxon>
        <taxon>Methanobacteriota</taxon>
        <taxon>Stenosarchaea group</taxon>
        <taxon>Halobacteria</taxon>
        <taxon>Halobacteriales</taxon>
        <taxon>Haladaptataceae</taxon>
        <taxon>Haladaptatus</taxon>
    </lineage>
</organism>
<dbReference type="InterPro" id="IPR006016">
    <property type="entry name" value="UspA"/>
</dbReference>
<name>A0AAV3UIZ7_9EURY</name>
<evidence type="ECO:0000313" key="4">
    <source>
        <dbReference type="Proteomes" id="UP001501729"/>
    </source>
</evidence>
<dbReference type="Pfam" id="PF00582">
    <property type="entry name" value="Usp"/>
    <property type="match status" value="1"/>
</dbReference>
<evidence type="ECO:0000256" key="1">
    <source>
        <dbReference type="ARBA" id="ARBA00008791"/>
    </source>
</evidence>